<dbReference type="Pfam" id="PF00147">
    <property type="entry name" value="Fibrinogen_C"/>
    <property type="match status" value="1"/>
</dbReference>
<comment type="subcellular location">
    <subcellularLocation>
        <location evidence="1">Secreted</location>
    </subcellularLocation>
</comment>
<feature type="region of interest" description="Disordered" evidence="8">
    <location>
        <begin position="402"/>
        <end position="424"/>
    </location>
</feature>
<dbReference type="Gene3D" id="3.90.215.10">
    <property type="entry name" value="Gamma Fibrinogen, chain A, domain 1"/>
    <property type="match status" value="1"/>
</dbReference>
<evidence type="ECO:0000313" key="12">
    <source>
        <dbReference type="Proteomes" id="UP001292094"/>
    </source>
</evidence>
<gene>
    <name evidence="11" type="ORF">Pmani_035294</name>
</gene>
<evidence type="ECO:0000256" key="9">
    <source>
        <dbReference type="SAM" id="SignalP"/>
    </source>
</evidence>
<evidence type="ECO:0000256" key="6">
    <source>
        <dbReference type="ARBA" id="ARBA00023180"/>
    </source>
</evidence>
<comment type="caution">
    <text evidence="11">The sequence shown here is derived from an EMBL/GenBank/DDBJ whole genome shotgun (WGS) entry which is preliminary data.</text>
</comment>
<dbReference type="Proteomes" id="UP001292094">
    <property type="component" value="Unassembled WGS sequence"/>
</dbReference>
<feature type="region of interest" description="Disordered" evidence="8">
    <location>
        <begin position="155"/>
        <end position="179"/>
    </location>
</feature>
<dbReference type="InterPro" id="IPR036056">
    <property type="entry name" value="Fibrinogen-like_C"/>
</dbReference>
<dbReference type="CDD" id="cd00087">
    <property type="entry name" value="FReD"/>
    <property type="match status" value="1"/>
</dbReference>
<keyword evidence="2" id="KW-0964">Secreted</keyword>
<feature type="compositionally biased region" description="Basic and acidic residues" evidence="8">
    <location>
        <begin position="76"/>
        <end position="87"/>
    </location>
</feature>
<dbReference type="GO" id="GO:0030674">
    <property type="term" value="F:protein-macromolecule adaptor activity"/>
    <property type="evidence" value="ECO:0007669"/>
    <property type="project" value="TreeGrafter"/>
</dbReference>
<dbReference type="PROSITE" id="PS51406">
    <property type="entry name" value="FIBRINOGEN_C_2"/>
    <property type="match status" value="1"/>
</dbReference>
<name>A0AAE1TQN5_9EUCA</name>
<keyword evidence="4 7" id="KW-0175">Coiled coil</keyword>
<keyword evidence="3 9" id="KW-0732">Signal</keyword>
<protein>
    <recommendedName>
        <fullName evidence="10">Fibrinogen C-terminal domain-containing protein</fullName>
    </recommendedName>
</protein>
<dbReference type="NCBIfam" id="NF040941">
    <property type="entry name" value="GGGWT_bact"/>
    <property type="match status" value="1"/>
</dbReference>
<evidence type="ECO:0000256" key="7">
    <source>
        <dbReference type="SAM" id="Coils"/>
    </source>
</evidence>
<dbReference type="InterPro" id="IPR037579">
    <property type="entry name" value="FIB_ANG-like"/>
</dbReference>
<dbReference type="GO" id="GO:0005201">
    <property type="term" value="F:extracellular matrix structural constituent"/>
    <property type="evidence" value="ECO:0007669"/>
    <property type="project" value="TreeGrafter"/>
</dbReference>
<keyword evidence="5" id="KW-1015">Disulfide bond</keyword>
<dbReference type="EMBL" id="JAWZYT010005009">
    <property type="protein sequence ID" value="KAK4291904.1"/>
    <property type="molecule type" value="Genomic_DNA"/>
</dbReference>
<dbReference type="GO" id="GO:0034116">
    <property type="term" value="P:positive regulation of heterotypic cell-cell adhesion"/>
    <property type="evidence" value="ECO:0007669"/>
    <property type="project" value="TreeGrafter"/>
</dbReference>
<dbReference type="GO" id="GO:0005577">
    <property type="term" value="C:fibrinogen complex"/>
    <property type="evidence" value="ECO:0007669"/>
    <property type="project" value="TreeGrafter"/>
</dbReference>
<evidence type="ECO:0000259" key="10">
    <source>
        <dbReference type="PROSITE" id="PS51406"/>
    </source>
</evidence>
<dbReference type="PANTHER" id="PTHR47221:SF6">
    <property type="entry name" value="FIBRINOGEN ALPHA CHAIN"/>
    <property type="match status" value="1"/>
</dbReference>
<keyword evidence="12" id="KW-1185">Reference proteome</keyword>
<keyword evidence="6" id="KW-0325">Glycoprotein</keyword>
<dbReference type="InterPro" id="IPR014716">
    <property type="entry name" value="Fibrinogen_a/b/g_C_1"/>
</dbReference>
<accession>A0AAE1TQN5</accession>
<feature type="chain" id="PRO_5042442987" description="Fibrinogen C-terminal domain-containing protein" evidence="9">
    <location>
        <begin position="22"/>
        <end position="424"/>
    </location>
</feature>
<sequence>MGGVAVVWVAVVGVVVGVGGAAVTTTHKSNASVEALQEDKTELRQQLQEYKKRLRNVQYARLTGKSTTTSTTTTKTSDDRCHCEREGGGGGGGEKVDVVVVEKVDEPTDILKCPCLDETITTTTTIPTTTTTTTTTAASAIGSGSGGGGDVVATTTTTRPTRPTTTTTTETPVLGGGARVKDCAGHQNEGAIESGVYEIFPSECRAKKVWCDLETEGGGWTVFLQRRELPQQENFTRTWLDYERGFGEVVGEYWLGNEALHQLTAKAPHVLRVDAEDFLGSRRWGHWGRFRVASPQKNYELLAVAYATNSTLGDGLLWHSGMKFSTIDRDNDNHKGSCADEYKGGWWYNVCHNANPTGILNNSENFDSVGWVYWTPRLYKWASLRNLQMKFRPSGFGATIPSSAPGDCTTTTTTSSTTTTPKPV</sequence>
<feature type="coiled-coil region" evidence="7">
    <location>
        <begin position="33"/>
        <end position="60"/>
    </location>
</feature>
<dbReference type="EMBL" id="JAWZYT010005009">
    <property type="protein sequence ID" value="KAK4291905.1"/>
    <property type="molecule type" value="Genomic_DNA"/>
</dbReference>
<dbReference type="SUPFAM" id="SSF56496">
    <property type="entry name" value="Fibrinogen C-terminal domain-like"/>
    <property type="match status" value="1"/>
</dbReference>
<evidence type="ECO:0000256" key="1">
    <source>
        <dbReference type="ARBA" id="ARBA00004613"/>
    </source>
</evidence>
<evidence type="ECO:0000256" key="5">
    <source>
        <dbReference type="ARBA" id="ARBA00023157"/>
    </source>
</evidence>
<feature type="compositionally biased region" description="Low complexity" evidence="8">
    <location>
        <begin position="63"/>
        <end position="75"/>
    </location>
</feature>
<dbReference type="InterPro" id="IPR002181">
    <property type="entry name" value="Fibrinogen_a/b/g_C_dom"/>
</dbReference>
<feature type="region of interest" description="Disordered" evidence="8">
    <location>
        <begin position="61"/>
        <end position="95"/>
    </location>
</feature>
<evidence type="ECO:0000313" key="11">
    <source>
        <dbReference type="EMBL" id="KAK4291905.1"/>
    </source>
</evidence>
<feature type="signal peptide" evidence="9">
    <location>
        <begin position="1"/>
        <end position="21"/>
    </location>
</feature>
<dbReference type="SMART" id="SM00186">
    <property type="entry name" value="FBG"/>
    <property type="match status" value="1"/>
</dbReference>
<feature type="domain" description="Fibrinogen C-terminal" evidence="10">
    <location>
        <begin position="174"/>
        <end position="395"/>
    </location>
</feature>
<feature type="compositionally biased region" description="Low complexity" evidence="8">
    <location>
        <begin position="409"/>
        <end position="424"/>
    </location>
</feature>
<evidence type="ECO:0000256" key="3">
    <source>
        <dbReference type="ARBA" id="ARBA00022729"/>
    </source>
</evidence>
<evidence type="ECO:0000256" key="4">
    <source>
        <dbReference type="ARBA" id="ARBA00023054"/>
    </source>
</evidence>
<reference evidence="11" key="1">
    <citation type="submission" date="2023-11" db="EMBL/GenBank/DDBJ databases">
        <title>Genome assemblies of two species of porcelain crab, Petrolisthes cinctipes and Petrolisthes manimaculis (Anomura: Porcellanidae).</title>
        <authorList>
            <person name="Angst P."/>
        </authorList>
    </citation>
    <scope>NUCLEOTIDE SEQUENCE</scope>
    <source>
        <strain evidence="11">PB745_02</strain>
        <tissue evidence="11">Gill</tissue>
    </source>
</reference>
<evidence type="ECO:0000256" key="8">
    <source>
        <dbReference type="SAM" id="MobiDB-lite"/>
    </source>
</evidence>
<feature type="compositionally biased region" description="Low complexity" evidence="8">
    <location>
        <begin position="155"/>
        <end position="173"/>
    </location>
</feature>
<dbReference type="PANTHER" id="PTHR47221">
    <property type="entry name" value="FIBRINOGEN ALPHA CHAIN"/>
    <property type="match status" value="1"/>
</dbReference>
<evidence type="ECO:0000256" key="2">
    <source>
        <dbReference type="ARBA" id="ARBA00022525"/>
    </source>
</evidence>
<organism evidence="11 12">
    <name type="scientific">Petrolisthes manimaculis</name>
    <dbReference type="NCBI Taxonomy" id="1843537"/>
    <lineage>
        <taxon>Eukaryota</taxon>
        <taxon>Metazoa</taxon>
        <taxon>Ecdysozoa</taxon>
        <taxon>Arthropoda</taxon>
        <taxon>Crustacea</taxon>
        <taxon>Multicrustacea</taxon>
        <taxon>Malacostraca</taxon>
        <taxon>Eumalacostraca</taxon>
        <taxon>Eucarida</taxon>
        <taxon>Decapoda</taxon>
        <taxon>Pleocyemata</taxon>
        <taxon>Anomura</taxon>
        <taxon>Galatheoidea</taxon>
        <taxon>Porcellanidae</taxon>
        <taxon>Petrolisthes</taxon>
    </lineage>
</organism>
<proteinExistence type="predicted"/>
<dbReference type="AlphaFoldDB" id="A0AAE1TQN5"/>